<comment type="similarity">
    <text evidence="1 5">Belongs to the DTD family.</text>
</comment>
<organism evidence="6 7">
    <name type="scientific">Edaphochlamys debaryana</name>
    <dbReference type="NCBI Taxonomy" id="47281"/>
    <lineage>
        <taxon>Eukaryota</taxon>
        <taxon>Viridiplantae</taxon>
        <taxon>Chlorophyta</taxon>
        <taxon>core chlorophytes</taxon>
        <taxon>Chlorophyceae</taxon>
        <taxon>CS clade</taxon>
        <taxon>Chlamydomonadales</taxon>
        <taxon>Chlamydomonadales incertae sedis</taxon>
        <taxon>Edaphochlamys</taxon>
    </lineage>
</organism>
<keyword evidence="5" id="KW-0378">Hydrolase</keyword>
<sequence>MRAVVQRVTSASVTVEGEVVSAIGPGLLCLIGLRETDTQKDLDFICKKILTLRAWPHPDNGKPWDLSVTAAGYEVLMVSQFTLYARFKKPKPDFSKAMGPQTAKDMYGQLVEAVRQQYEADRVKDGVFGAKMDVQLVNDGPVTYILDSTDPDG</sequence>
<dbReference type="GO" id="GO:0000049">
    <property type="term" value="F:tRNA binding"/>
    <property type="evidence" value="ECO:0007669"/>
    <property type="project" value="UniProtKB-KW"/>
</dbReference>
<dbReference type="InterPro" id="IPR023509">
    <property type="entry name" value="DTD-like_sf"/>
</dbReference>
<dbReference type="AlphaFoldDB" id="A0A836BXP0"/>
<name>A0A836BXP0_9CHLO</name>
<keyword evidence="5" id="KW-0820">tRNA-binding</keyword>
<dbReference type="PANTHER" id="PTHR10472">
    <property type="entry name" value="D-TYROSYL-TRNA TYR DEACYLASE"/>
    <property type="match status" value="1"/>
</dbReference>
<evidence type="ECO:0000313" key="6">
    <source>
        <dbReference type="EMBL" id="KAG2492760.1"/>
    </source>
</evidence>
<evidence type="ECO:0000256" key="2">
    <source>
        <dbReference type="ARBA" id="ARBA00013056"/>
    </source>
</evidence>
<accession>A0A836BXP0</accession>
<dbReference type="EC" id="3.1.1.96" evidence="2 5"/>
<dbReference type="InterPro" id="IPR003732">
    <property type="entry name" value="Daa-tRNA_deacyls_DTD"/>
</dbReference>
<keyword evidence="5" id="KW-0963">Cytoplasm</keyword>
<dbReference type="FunFam" id="3.50.80.10:FF:000001">
    <property type="entry name" value="D-aminoacyl-tRNA deacylase"/>
    <property type="match status" value="1"/>
</dbReference>
<proteinExistence type="inferred from homology"/>
<evidence type="ECO:0000256" key="1">
    <source>
        <dbReference type="ARBA" id="ARBA00009673"/>
    </source>
</evidence>
<dbReference type="OrthoDB" id="275783at2759"/>
<gene>
    <name evidence="6" type="ORF">HYH03_008925</name>
</gene>
<dbReference type="Pfam" id="PF02580">
    <property type="entry name" value="Tyr_Deacylase"/>
    <property type="match status" value="1"/>
</dbReference>
<evidence type="ECO:0000256" key="3">
    <source>
        <dbReference type="ARBA" id="ARBA00047676"/>
    </source>
</evidence>
<comment type="catalytic activity">
    <reaction evidence="4">
        <text>a D-aminoacyl-tRNA + H2O = a tRNA + a D-alpha-amino acid + H(+)</text>
        <dbReference type="Rhea" id="RHEA:13953"/>
        <dbReference type="Rhea" id="RHEA-COMP:10123"/>
        <dbReference type="Rhea" id="RHEA-COMP:10124"/>
        <dbReference type="ChEBI" id="CHEBI:15377"/>
        <dbReference type="ChEBI" id="CHEBI:15378"/>
        <dbReference type="ChEBI" id="CHEBI:59871"/>
        <dbReference type="ChEBI" id="CHEBI:78442"/>
        <dbReference type="ChEBI" id="CHEBI:79333"/>
        <dbReference type="EC" id="3.1.1.96"/>
    </reaction>
</comment>
<comment type="catalytic activity">
    <reaction evidence="3">
        <text>glycyl-tRNA(Ala) + H2O = tRNA(Ala) + glycine + H(+)</text>
        <dbReference type="Rhea" id="RHEA:53744"/>
        <dbReference type="Rhea" id="RHEA-COMP:9657"/>
        <dbReference type="Rhea" id="RHEA-COMP:13640"/>
        <dbReference type="ChEBI" id="CHEBI:15377"/>
        <dbReference type="ChEBI" id="CHEBI:15378"/>
        <dbReference type="ChEBI" id="CHEBI:57305"/>
        <dbReference type="ChEBI" id="CHEBI:78442"/>
        <dbReference type="ChEBI" id="CHEBI:78522"/>
        <dbReference type="EC" id="3.1.1.96"/>
    </reaction>
</comment>
<dbReference type="PANTHER" id="PTHR10472:SF5">
    <property type="entry name" value="D-AMINOACYL-TRNA DEACYLASE 1"/>
    <property type="match status" value="1"/>
</dbReference>
<dbReference type="Proteomes" id="UP000612055">
    <property type="component" value="Unassembled WGS sequence"/>
</dbReference>
<dbReference type="SUPFAM" id="SSF69500">
    <property type="entry name" value="DTD-like"/>
    <property type="match status" value="1"/>
</dbReference>
<evidence type="ECO:0000313" key="7">
    <source>
        <dbReference type="Proteomes" id="UP000612055"/>
    </source>
</evidence>
<dbReference type="NCBIfam" id="TIGR00256">
    <property type="entry name" value="D-aminoacyl-tRNA deacylase"/>
    <property type="match status" value="1"/>
</dbReference>
<evidence type="ECO:0000256" key="5">
    <source>
        <dbReference type="RuleBase" id="RU003470"/>
    </source>
</evidence>
<keyword evidence="5" id="KW-0694">RNA-binding</keyword>
<comment type="caution">
    <text evidence="6">The sequence shown here is derived from an EMBL/GenBank/DDBJ whole genome shotgun (WGS) entry which is preliminary data.</text>
</comment>
<evidence type="ECO:0000256" key="4">
    <source>
        <dbReference type="ARBA" id="ARBA00048018"/>
    </source>
</evidence>
<protein>
    <recommendedName>
        <fullName evidence="2 5">D-aminoacyl-tRNA deacylase</fullName>
        <ecNumber evidence="2 5">3.1.1.96</ecNumber>
    </recommendedName>
</protein>
<dbReference type="EMBL" id="JAEHOE010000042">
    <property type="protein sequence ID" value="KAG2492760.1"/>
    <property type="molecule type" value="Genomic_DNA"/>
</dbReference>
<dbReference type="Gene3D" id="3.50.80.10">
    <property type="entry name" value="D-tyrosyl-tRNA(Tyr) deacylase"/>
    <property type="match status" value="1"/>
</dbReference>
<dbReference type="GO" id="GO:0005737">
    <property type="term" value="C:cytoplasm"/>
    <property type="evidence" value="ECO:0007669"/>
    <property type="project" value="UniProtKB-SubCell"/>
</dbReference>
<reference evidence="6" key="1">
    <citation type="journal article" date="2020" name="bioRxiv">
        <title>Comparative genomics of Chlamydomonas.</title>
        <authorList>
            <person name="Craig R.J."/>
            <person name="Hasan A.R."/>
            <person name="Ness R.W."/>
            <person name="Keightley P.D."/>
        </authorList>
    </citation>
    <scope>NUCLEOTIDE SEQUENCE</scope>
    <source>
        <strain evidence="6">CCAP 11/70</strain>
    </source>
</reference>
<keyword evidence="7" id="KW-1185">Reference proteome</keyword>
<comment type="subcellular location">
    <subcellularLocation>
        <location evidence="5">Cytoplasm</location>
    </subcellularLocation>
</comment>
<dbReference type="GO" id="GO:0051500">
    <property type="term" value="F:D-tyrosyl-tRNA(Tyr) deacylase activity"/>
    <property type="evidence" value="ECO:0007669"/>
    <property type="project" value="TreeGrafter"/>
</dbReference>